<dbReference type="Proteomes" id="UP000318126">
    <property type="component" value="Unassembled WGS sequence"/>
</dbReference>
<protein>
    <submittedName>
        <fullName evidence="1">DUF3135 domain-containing protein</fullName>
    </submittedName>
</protein>
<evidence type="ECO:0000313" key="2">
    <source>
        <dbReference type="Proteomes" id="UP000318126"/>
    </source>
</evidence>
<dbReference type="EMBL" id="VKGK01000002">
    <property type="protein sequence ID" value="TRY15896.1"/>
    <property type="molecule type" value="Genomic_DNA"/>
</dbReference>
<reference evidence="2" key="1">
    <citation type="submission" date="2019-07" db="EMBL/GenBank/DDBJ databases">
        <title>Shewanella sp. YLB-08 draft genomic sequence.</title>
        <authorList>
            <person name="Yu L."/>
        </authorList>
    </citation>
    <scope>NUCLEOTIDE SEQUENCE [LARGE SCALE GENOMIC DNA]</scope>
    <source>
        <strain evidence="2">JCM 20706</strain>
    </source>
</reference>
<dbReference type="InterPro" id="IPR021482">
    <property type="entry name" value="DUF3135"/>
</dbReference>
<sequence>MSQQTFPDFDTLMKMAKNNPEQLEHLLREEVNEVIGSASEQHHHRLRGLQFQVDAQRIIAKNPMDSCIRISQMMHQSLGELHTTLNEFSEQHDHSNWVLNDLSDKQHDVRDIIHFQQNKQSPEAT</sequence>
<evidence type="ECO:0000313" key="1">
    <source>
        <dbReference type="EMBL" id="TRY15896.1"/>
    </source>
</evidence>
<proteinExistence type="predicted"/>
<comment type="caution">
    <text evidence="1">The sequence shown here is derived from an EMBL/GenBank/DDBJ whole genome shotgun (WGS) entry which is preliminary data.</text>
</comment>
<dbReference type="OrthoDB" id="5593306at2"/>
<name>A0A553JTX0_SHEHA</name>
<gene>
    <name evidence="1" type="ORF">FN961_02645</name>
</gene>
<dbReference type="AlphaFoldDB" id="A0A553JTX0"/>
<accession>A0A553JTX0</accession>
<dbReference type="RefSeq" id="WP_143562991.1">
    <property type="nucleotide sequence ID" value="NZ_BMPL01000002.1"/>
</dbReference>
<keyword evidence="2" id="KW-1185">Reference proteome</keyword>
<organism evidence="1 2">
    <name type="scientific">Shewanella hanedai</name>
    <name type="common">Alteromonas hanedai</name>
    <dbReference type="NCBI Taxonomy" id="25"/>
    <lineage>
        <taxon>Bacteria</taxon>
        <taxon>Pseudomonadati</taxon>
        <taxon>Pseudomonadota</taxon>
        <taxon>Gammaproteobacteria</taxon>
        <taxon>Alteromonadales</taxon>
        <taxon>Shewanellaceae</taxon>
        <taxon>Shewanella</taxon>
    </lineage>
</organism>
<dbReference type="Pfam" id="PF11333">
    <property type="entry name" value="DUF3135"/>
    <property type="match status" value="1"/>
</dbReference>